<dbReference type="SUPFAM" id="SSF89919">
    <property type="entry name" value="Ribosome-binding factor A, RbfA"/>
    <property type="match status" value="1"/>
</dbReference>
<dbReference type="PANTHER" id="PTHR33515">
    <property type="entry name" value="RIBOSOME-BINDING FACTOR A, CHLOROPLASTIC-RELATED"/>
    <property type="match status" value="1"/>
</dbReference>
<proteinExistence type="inferred from homology"/>
<evidence type="ECO:0000256" key="2">
    <source>
        <dbReference type="HAMAP-Rule" id="MF_00003"/>
    </source>
</evidence>
<evidence type="ECO:0000256" key="1">
    <source>
        <dbReference type="ARBA" id="ARBA00022517"/>
    </source>
</evidence>
<name>A0A445MZY7_9BACT</name>
<dbReference type="GO" id="GO:0030490">
    <property type="term" value="P:maturation of SSU-rRNA"/>
    <property type="evidence" value="ECO:0007669"/>
    <property type="project" value="UniProtKB-UniRule"/>
</dbReference>
<organism evidence="3">
    <name type="scientific">uncultured Desulfobacterium sp</name>
    <dbReference type="NCBI Taxonomy" id="201089"/>
    <lineage>
        <taxon>Bacteria</taxon>
        <taxon>Pseudomonadati</taxon>
        <taxon>Thermodesulfobacteriota</taxon>
        <taxon>Desulfobacteria</taxon>
        <taxon>Desulfobacterales</taxon>
        <taxon>Desulfobacteriaceae</taxon>
        <taxon>Desulfobacterium</taxon>
        <taxon>environmental samples</taxon>
    </lineage>
</organism>
<dbReference type="InterPro" id="IPR023799">
    <property type="entry name" value="RbfA_dom_sf"/>
</dbReference>
<dbReference type="Pfam" id="PF02033">
    <property type="entry name" value="RBFA"/>
    <property type="match status" value="1"/>
</dbReference>
<comment type="function">
    <text evidence="2">One of several proteins that assist in the late maturation steps of the functional core of the 30S ribosomal subunit. Associates with free 30S ribosomal subunits (but not with 30S subunits that are part of 70S ribosomes or polysomes). Required for efficient processing of 16S rRNA. May interact with the 5'-terminal helix region of 16S rRNA.</text>
</comment>
<gene>
    <name evidence="2 3" type="primary">rbfA</name>
    <name evidence="3" type="ORF">PITCH_A390029</name>
</gene>
<comment type="similarity">
    <text evidence="2">Belongs to the RbfA family.</text>
</comment>
<protein>
    <recommendedName>
        <fullName evidence="2">Ribosome-binding factor A</fullName>
    </recommendedName>
</protein>
<dbReference type="AlphaFoldDB" id="A0A445MZY7"/>
<dbReference type="GO" id="GO:0043024">
    <property type="term" value="F:ribosomal small subunit binding"/>
    <property type="evidence" value="ECO:0007669"/>
    <property type="project" value="TreeGrafter"/>
</dbReference>
<comment type="subunit">
    <text evidence="2">Monomer. Binds 30S ribosomal subunits, but not 50S ribosomal subunits or 70S ribosomes.</text>
</comment>
<dbReference type="Gene3D" id="3.30.300.20">
    <property type="match status" value="1"/>
</dbReference>
<dbReference type="PANTHER" id="PTHR33515:SF1">
    <property type="entry name" value="RIBOSOME-BINDING FACTOR A, CHLOROPLASTIC-RELATED"/>
    <property type="match status" value="1"/>
</dbReference>
<dbReference type="EMBL" id="OJIN01000180">
    <property type="protein sequence ID" value="SPD74932.1"/>
    <property type="molecule type" value="Genomic_DNA"/>
</dbReference>
<evidence type="ECO:0000313" key="3">
    <source>
        <dbReference type="EMBL" id="SPD74932.1"/>
    </source>
</evidence>
<accession>A0A445MZY7</accession>
<dbReference type="GO" id="GO:0005829">
    <property type="term" value="C:cytosol"/>
    <property type="evidence" value="ECO:0007669"/>
    <property type="project" value="TreeGrafter"/>
</dbReference>
<keyword evidence="1 2" id="KW-0690">Ribosome biogenesis</keyword>
<dbReference type="InterPro" id="IPR020053">
    <property type="entry name" value="Ribosome-bd_factorA_CS"/>
</dbReference>
<sequence>MLAGKRALRVGDQILKEISYLLIEKVKDPRVRGVTLTGIKLSKDLKTARVFYSVIGQKDQIDKAQAGLESARSFIKREISLRMELRYTPEIIFSYDASLEIGSHMERLFDKLRSDESRKDNE</sequence>
<comment type="subcellular location">
    <subcellularLocation>
        <location evidence="2">Cytoplasm</location>
    </subcellularLocation>
</comment>
<reference evidence="3" key="1">
    <citation type="submission" date="2018-01" db="EMBL/GenBank/DDBJ databases">
        <authorList>
            <person name="Regsiter A."/>
            <person name="William W."/>
        </authorList>
    </citation>
    <scope>NUCLEOTIDE SEQUENCE</scope>
    <source>
        <strain evidence="3">TRIP AH-1</strain>
    </source>
</reference>
<keyword evidence="2" id="KW-0963">Cytoplasm</keyword>
<dbReference type="NCBIfam" id="TIGR00082">
    <property type="entry name" value="rbfA"/>
    <property type="match status" value="1"/>
</dbReference>
<dbReference type="HAMAP" id="MF_00003">
    <property type="entry name" value="RbfA"/>
    <property type="match status" value="1"/>
</dbReference>
<dbReference type="PROSITE" id="PS01319">
    <property type="entry name" value="RBFA"/>
    <property type="match status" value="1"/>
</dbReference>
<dbReference type="InterPro" id="IPR000238">
    <property type="entry name" value="RbfA"/>
</dbReference>
<dbReference type="InterPro" id="IPR015946">
    <property type="entry name" value="KH_dom-like_a/b"/>
</dbReference>